<accession>A0A8J7GKE7</accession>
<evidence type="ECO:0000313" key="2">
    <source>
        <dbReference type="Proteomes" id="UP000622552"/>
    </source>
</evidence>
<evidence type="ECO:0000313" key="1">
    <source>
        <dbReference type="EMBL" id="MBG6134534.1"/>
    </source>
</evidence>
<dbReference type="RefSeq" id="WP_231398640.1">
    <property type="nucleotide sequence ID" value="NZ_JADOUF010000001.1"/>
</dbReference>
<gene>
    <name evidence="1" type="ORF">IW245_000728</name>
</gene>
<comment type="caution">
    <text evidence="1">The sequence shown here is derived from an EMBL/GenBank/DDBJ whole genome shotgun (WGS) entry which is preliminary data.</text>
</comment>
<protein>
    <submittedName>
        <fullName evidence="1">Uncharacterized protein</fullName>
    </submittedName>
</protein>
<dbReference type="EMBL" id="JADOUF010000001">
    <property type="protein sequence ID" value="MBG6134534.1"/>
    <property type="molecule type" value="Genomic_DNA"/>
</dbReference>
<dbReference type="Proteomes" id="UP000622552">
    <property type="component" value="Unassembled WGS sequence"/>
</dbReference>
<keyword evidence="2" id="KW-1185">Reference proteome</keyword>
<reference evidence="1" key="1">
    <citation type="submission" date="2020-11" db="EMBL/GenBank/DDBJ databases">
        <title>Sequencing the genomes of 1000 actinobacteria strains.</title>
        <authorList>
            <person name="Klenk H.-P."/>
        </authorList>
    </citation>
    <scope>NUCLEOTIDE SEQUENCE</scope>
    <source>
        <strain evidence="1">DSM 45356</strain>
    </source>
</reference>
<proteinExistence type="predicted"/>
<sequence>MSRSDPDRVATAGLIGMAINRVHRRVDPHQAAGELAERAAGRLDLLAAAATHWRGRAAGSGEDPAACNAAAALLDAAGHPAELDVS</sequence>
<dbReference type="AlphaFoldDB" id="A0A8J7GKE7"/>
<name>A0A8J7GKE7_9ACTN</name>
<organism evidence="1 2">
    <name type="scientific">Longispora fulva</name>
    <dbReference type="NCBI Taxonomy" id="619741"/>
    <lineage>
        <taxon>Bacteria</taxon>
        <taxon>Bacillati</taxon>
        <taxon>Actinomycetota</taxon>
        <taxon>Actinomycetes</taxon>
        <taxon>Micromonosporales</taxon>
        <taxon>Micromonosporaceae</taxon>
        <taxon>Longispora</taxon>
    </lineage>
</organism>